<dbReference type="Pfam" id="PF13855">
    <property type="entry name" value="LRR_8"/>
    <property type="match status" value="1"/>
</dbReference>
<evidence type="ECO:0008006" key="8">
    <source>
        <dbReference type="Google" id="ProtNLM"/>
    </source>
</evidence>
<feature type="region of interest" description="Disordered" evidence="5">
    <location>
        <begin position="644"/>
        <end position="673"/>
    </location>
</feature>
<dbReference type="SUPFAM" id="SSF52058">
    <property type="entry name" value="L domain-like"/>
    <property type="match status" value="1"/>
</dbReference>
<dbReference type="Proteomes" id="UP000001064">
    <property type="component" value="Unassembled WGS sequence"/>
</dbReference>
<feature type="compositionally biased region" description="Basic and acidic residues" evidence="5">
    <location>
        <begin position="54"/>
        <end position="65"/>
    </location>
</feature>
<comment type="subcellular location">
    <subcellularLocation>
        <location evidence="1">Cytoplasm</location>
    </subcellularLocation>
</comment>
<dbReference type="GO" id="GO:0005737">
    <property type="term" value="C:cytoplasm"/>
    <property type="evidence" value="ECO:0007669"/>
    <property type="project" value="UniProtKB-SubCell"/>
</dbReference>
<feature type="compositionally biased region" description="Polar residues" evidence="5">
    <location>
        <begin position="139"/>
        <end position="149"/>
    </location>
</feature>
<evidence type="ECO:0000256" key="3">
    <source>
        <dbReference type="ARBA" id="ARBA00022614"/>
    </source>
</evidence>
<dbReference type="GO" id="GO:0005634">
    <property type="term" value="C:nucleus"/>
    <property type="evidence" value="ECO:0000318"/>
    <property type="project" value="GO_Central"/>
</dbReference>
<gene>
    <name evidence="6" type="ORF">DICPUDRAFT_80529</name>
</gene>
<feature type="compositionally biased region" description="Low complexity" evidence="5">
    <location>
        <begin position="83"/>
        <end position="124"/>
    </location>
</feature>
<name>F0ZQR4_DICPU</name>
<feature type="compositionally biased region" description="Polar residues" evidence="5">
    <location>
        <begin position="615"/>
        <end position="624"/>
    </location>
</feature>
<feature type="compositionally biased region" description="Basic residues" evidence="5">
    <location>
        <begin position="66"/>
        <end position="77"/>
    </location>
</feature>
<keyword evidence="3" id="KW-0433">Leucine-rich repeat</keyword>
<dbReference type="eggNOG" id="ENOG502RSRX">
    <property type="taxonomic scope" value="Eukaryota"/>
</dbReference>
<evidence type="ECO:0000256" key="4">
    <source>
        <dbReference type="ARBA" id="ARBA00022737"/>
    </source>
</evidence>
<keyword evidence="7" id="KW-1185">Reference proteome</keyword>
<dbReference type="EMBL" id="GL871129">
    <property type="protein sequence ID" value="EGC33714.1"/>
    <property type="molecule type" value="Genomic_DNA"/>
</dbReference>
<feature type="compositionally biased region" description="Acidic residues" evidence="5">
    <location>
        <begin position="42"/>
        <end position="53"/>
    </location>
</feature>
<keyword evidence="4" id="KW-0677">Repeat</keyword>
<dbReference type="AlphaFoldDB" id="F0ZQR4"/>
<dbReference type="PROSITE" id="PS51450">
    <property type="entry name" value="LRR"/>
    <property type="match status" value="1"/>
</dbReference>
<evidence type="ECO:0000256" key="5">
    <source>
        <dbReference type="SAM" id="MobiDB-lite"/>
    </source>
</evidence>
<feature type="compositionally biased region" description="Low complexity" evidence="5">
    <location>
        <begin position="644"/>
        <end position="658"/>
    </location>
</feature>
<dbReference type="InterPro" id="IPR032675">
    <property type="entry name" value="LRR_dom_sf"/>
</dbReference>
<sequence length="732" mass="82358">MYNYTETIENINVQTNNKQKNKNKKNNTPNIDSMISSIEQRENDEDADNESDISNDHHMSLELKKYHSRSSSKKKLQQRVVASSPTQSISSLSSTQYSPSNSPTPQSFQYPQYHQQQPQSPIPSLTSLRRKSYTPPTPSNMLFDNNNNSRISPTSHLNINPLYNSTGSLGSSTSTNNLLHIGEYNNSQYSSSPMAYRTTGALPPISTSPNNLINTPLKRSISNSSIMFTPNHQPFPNNNNNNNNNNNISSLYTQSISSGGSANSIGVSSSPLTFSTLASSPTSSLQIQISPSPPPHLQHLLHQQQQQKQLQKSNNVLGTNINSTPIRSKIKKAPSFCGYPQKSILMDYSFITTYGQDISSIIALELSSSNIKSVNNEKFELFDKLIYIDLNNNFVQFSPFSIIPNLCELYLSNNQIENLQFNSGFKCLTKLDLSNNLINSKSIHHLLKLEKLLCLNLSFNEIITLPEDMSSLQALETLYLESCHLSLKTSTLQSLSTIPNLRLLNLNNNQWDRILPIGGVFKSLIELSLCNNFISNLYSIGNLYHTSYPLLTRVQLYGNPLKSTLLSLQVNKSIQLITTQPSISPTSSTSSLSSNSSTPSKHDNQLFSTKKRSIPNKSQSTSSIDKNKLRDSDPIFFNSNYIKQQQQTNSPLSSPSSYHQHHHYSHQYYQQKQQILHQAPLNNEPNEFEVDEETYNTNNFNDDDETQDISDDNEFYYNHNSKELSLSDLTIN</sequence>
<dbReference type="InParanoid" id="F0ZQR4"/>
<accession>F0ZQR4</accession>
<dbReference type="PANTHER" id="PTHR22710:SF2">
    <property type="entry name" value="X-RAY RADIATION RESISTANCE-ASSOCIATED PROTEIN 1"/>
    <property type="match status" value="1"/>
</dbReference>
<dbReference type="KEGG" id="dpp:DICPUDRAFT_80529"/>
<dbReference type="VEuPathDB" id="AmoebaDB:DICPUDRAFT_80529"/>
<protein>
    <recommendedName>
        <fullName evidence="8">Leucine-rich repeat-containing protein</fullName>
    </recommendedName>
</protein>
<dbReference type="GeneID" id="10503095"/>
<feature type="compositionally biased region" description="Low complexity" evidence="5">
    <location>
        <begin position="237"/>
        <end position="247"/>
    </location>
</feature>
<dbReference type="PANTHER" id="PTHR22710">
    <property type="entry name" value="X-RAY RADIATION RESISTANCE ASSOCIATED PROTEIN 1 XRRA1"/>
    <property type="match status" value="1"/>
</dbReference>
<organism evidence="6 7">
    <name type="scientific">Dictyostelium purpureum</name>
    <name type="common">Slime mold</name>
    <dbReference type="NCBI Taxonomy" id="5786"/>
    <lineage>
        <taxon>Eukaryota</taxon>
        <taxon>Amoebozoa</taxon>
        <taxon>Evosea</taxon>
        <taxon>Eumycetozoa</taxon>
        <taxon>Dictyostelia</taxon>
        <taxon>Dictyosteliales</taxon>
        <taxon>Dictyosteliaceae</taxon>
        <taxon>Dictyostelium</taxon>
    </lineage>
</organism>
<dbReference type="InterPro" id="IPR001611">
    <property type="entry name" value="Leu-rich_rpt"/>
</dbReference>
<feature type="compositionally biased region" description="Low complexity" evidence="5">
    <location>
        <begin position="581"/>
        <end position="599"/>
    </location>
</feature>
<dbReference type="InterPro" id="IPR003591">
    <property type="entry name" value="Leu-rich_rpt_typical-subtyp"/>
</dbReference>
<evidence type="ECO:0000313" key="6">
    <source>
        <dbReference type="EMBL" id="EGC33714.1"/>
    </source>
</evidence>
<proteinExistence type="predicted"/>
<feature type="region of interest" description="Disordered" evidence="5">
    <location>
        <begin position="230"/>
        <end position="249"/>
    </location>
</feature>
<dbReference type="OrthoDB" id="1687175at2759"/>
<dbReference type="SMART" id="SM00369">
    <property type="entry name" value="LRR_TYP"/>
    <property type="match status" value="3"/>
</dbReference>
<feature type="region of interest" description="Disordered" evidence="5">
    <location>
        <begin position="15"/>
        <end position="149"/>
    </location>
</feature>
<dbReference type="RefSeq" id="XP_003289753.1">
    <property type="nucleotide sequence ID" value="XM_003289705.1"/>
</dbReference>
<dbReference type="Gene3D" id="3.80.10.10">
    <property type="entry name" value="Ribonuclease Inhibitor"/>
    <property type="match status" value="2"/>
</dbReference>
<evidence type="ECO:0000313" key="7">
    <source>
        <dbReference type="Proteomes" id="UP000001064"/>
    </source>
</evidence>
<reference evidence="7" key="1">
    <citation type="journal article" date="2011" name="Genome Biol.">
        <title>Comparative genomics of the social amoebae Dictyostelium discoideum and Dictyostelium purpureum.</title>
        <authorList>
            <consortium name="US DOE Joint Genome Institute (JGI-PGF)"/>
            <person name="Sucgang R."/>
            <person name="Kuo A."/>
            <person name="Tian X."/>
            <person name="Salerno W."/>
            <person name="Parikh A."/>
            <person name="Feasley C.L."/>
            <person name="Dalin E."/>
            <person name="Tu H."/>
            <person name="Huang E."/>
            <person name="Barry K."/>
            <person name="Lindquist E."/>
            <person name="Shapiro H."/>
            <person name="Bruce D."/>
            <person name="Schmutz J."/>
            <person name="Salamov A."/>
            <person name="Fey P."/>
            <person name="Gaudet P."/>
            <person name="Anjard C."/>
            <person name="Babu M.M."/>
            <person name="Basu S."/>
            <person name="Bushmanova Y."/>
            <person name="van der Wel H."/>
            <person name="Katoh-Kurasawa M."/>
            <person name="Dinh C."/>
            <person name="Coutinho P.M."/>
            <person name="Saito T."/>
            <person name="Elias M."/>
            <person name="Schaap P."/>
            <person name="Kay R.R."/>
            <person name="Henrissat B."/>
            <person name="Eichinger L."/>
            <person name="Rivero F."/>
            <person name="Putnam N.H."/>
            <person name="West C.M."/>
            <person name="Loomis W.F."/>
            <person name="Chisholm R.L."/>
            <person name="Shaulsky G."/>
            <person name="Strassmann J.E."/>
            <person name="Queller D.C."/>
            <person name="Kuspa A."/>
            <person name="Grigoriev I.V."/>
        </authorList>
    </citation>
    <scope>NUCLEOTIDE SEQUENCE [LARGE SCALE GENOMIC DNA]</scope>
    <source>
        <strain evidence="7">QSDP1</strain>
    </source>
</reference>
<evidence type="ECO:0000256" key="2">
    <source>
        <dbReference type="ARBA" id="ARBA00022490"/>
    </source>
</evidence>
<feature type="region of interest" description="Disordered" evidence="5">
    <location>
        <begin position="581"/>
        <end position="630"/>
    </location>
</feature>
<evidence type="ECO:0000256" key="1">
    <source>
        <dbReference type="ARBA" id="ARBA00004496"/>
    </source>
</evidence>
<dbReference type="STRING" id="5786.F0ZQR4"/>
<keyword evidence="2" id="KW-0963">Cytoplasm</keyword>